<dbReference type="InterPro" id="IPR020846">
    <property type="entry name" value="MFS_dom"/>
</dbReference>
<evidence type="ECO:0000313" key="9">
    <source>
        <dbReference type="Proteomes" id="UP001213664"/>
    </source>
</evidence>
<dbReference type="CDD" id="cd17328">
    <property type="entry name" value="MFS_spinster_like"/>
    <property type="match status" value="1"/>
</dbReference>
<evidence type="ECO:0000256" key="5">
    <source>
        <dbReference type="ARBA" id="ARBA00023136"/>
    </source>
</evidence>
<feature type="transmembrane region" description="Helical" evidence="6">
    <location>
        <begin position="210"/>
        <end position="230"/>
    </location>
</feature>
<feature type="transmembrane region" description="Helical" evidence="6">
    <location>
        <begin position="36"/>
        <end position="57"/>
    </location>
</feature>
<dbReference type="InterPro" id="IPR036259">
    <property type="entry name" value="MFS_trans_sf"/>
</dbReference>
<feature type="transmembrane region" description="Helical" evidence="6">
    <location>
        <begin position="69"/>
        <end position="88"/>
    </location>
</feature>
<dbReference type="EMBL" id="CP119326">
    <property type="protein sequence ID" value="WEK41495.1"/>
    <property type="molecule type" value="Genomic_DNA"/>
</dbReference>
<sequence>MVLTILTAIYALNLMDRQLLPILAQAIKAEFALSDTQLGLLSGIVFAAFYMTVAIPIAKLADRANRVRIVAAACALWSLFTAISGASINALMLVLARIGVGIGEAGGAAPSYSLISDYFPPQRRGLAMAVFNLGFPIGIGCGIAIAGSIAAVHGWRTAFYVAAAPGLVMSILLLVLVREPTRGRLDGAASSPQPSVPLMTGILQYLRTPVLLRTTVATSLTSFVFLGLLVWAPTYLIRVRGMDLGEVGKYYSVTNAISMALGLWLGGYLAQVLVRRGGERMYALVSMGGVLVAAPTLVIALLADAWPVALGLLMLPTLFGLLYLGPATALVQNASAPDQRSLFSAIYMFCGNIVGQGGGPLFVGLVSDALTPSLGQQGLTVALILLAPVYLMAAGAYYWTSRVLGSRSPATGASEGRQPS</sequence>
<feature type="transmembrane region" description="Helical" evidence="6">
    <location>
        <begin position="282"/>
        <end position="303"/>
    </location>
</feature>
<dbReference type="Proteomes" id="UP001213664">
    <property type="component" value="Chromosome"/>
</dbReference>
<keyword evidence="3 6" id="KW-0812">Transmembrane</keyword>
<dbReference type="PANTHER" id="PTHR23505:SF79">
    <property type="entry name" value="PROTEIN SPINSTER"/>
    <property type="match status" value="1"/>
</dbReference>
<organism evidence="8 9">
    <name type="scientific">Candidatus Brevundimonas colombiensis</name>
    <dbReference type="NCBI Taxonomy" id="3121376"/>
    <lineage>
        <taxon>Bacteria</taxon>
        <taxon>Pseudomonadati</taxon>
        <taxon>Pseudomonadota</taxon>
        <taxon>Alphaproteobacteria</taxon>
        <taxon>Caulobacterales</taxon>
        <taxon>Caulobacteraceae</taxon>
        <taxon>Brevundimonas</taxon>
    </lineage>
</organism>
<keyword evidence="2" id="KW-0813">Transport</keyword>
<dbReference type="InterPro" id="IPR044770">
    <property type="entry name" value="MFS_spinster-like"/>
</dbReference>
<evidence type="ECO:0000256" key="2">
    <source>
        <dbReference type="ARBA" id="ARBA00022448"/>
    </source>
</evidence>
<feature type="transmembrane region" description="Helical" evidence="6">
    <location>
        <begin position="378"/>
        <end position="399"/>
    </location>
</feature>
<dbReference type="PROSITE" id="PS50850">
    <property type="entry name" value="MFS"/>
    <property type="match status" value="1"/>
</dbReference>
<evidence type="ECO:0000313" key="8">
    <source>
        <dbReference type="EMBL" id="WEK41495.1"/>
    </source>
</evidence>
<keyword evidence="4 6" id="KW-1133">Transmembrane helix</keyword>
<accession>A0AAJ6BL25</accession>
<dbReference type="AlphaFoldDB" id="A0AAJ6BL25"/>
<dbReference type="Pfam" id="PF07690">
    <property type="entry name" value="MFS_1"/>
    <property type="match status" value="1"/>
</dbReference>
<evidence type="ECO:0000256" key="6">
    <source>
        <dbReference type="SAM" id="Phobius"/>
    </source>
</evidence>
<dbReference type="GO" id="GO:0022857">
    <property type="term" value="F:transmembrane transporter activity"/>
    <property type="evidence" value="ECO:0007669"/>
    <property type="project" value="InterPro"/>
</dbReference>
<reference evidence="8" key="1">
    <citation type="submission" date="2023-03" db="EMBL/GenBank/DDBJ databases">
        <title>Andean soil-derived lignocellulolytic bacterial consortium as a source of novel taxa and putative plastic-active enzymes.</title>
        <authorList>
            <person name="Diaz-Garcia L."/>
            <person name="Chuvochina M."/>
            <person name="Feuerriegel G."/>
            <person name="Bunk B."/>
            <person name="Sproer C."/>
            <person name="Streit W.R."/>
            <person name="Rodriguez L.M."/>
            <person name="Overmann J."/>
            <person name="Jimenez D.J."/>
        </authorList>
    </citation>
    <scope>NUCLEOTIDE SEQUENCE</scope>
    <source>
        <strain evidence="8">MAG 833</strain>
    </source>
</reference>
<evidence type="ECO:0000256" key="1">
    <source>
        <dbReference type="ARBA" id="ARBA00004141"/>
    </source>
</evidence>
<feature type="transmembrane region" description="Helical" evidence="6">
    <location>
        <begin position="127"/>
        <end position="152"/>
    </location>
</feature>
<evidence type="ECO:0000259" key="7">
    <source>
        <dbReference type="PROSITE" id="PS50850"/>
    </source>
</evidence>
<comment type="subcellular location">
    <subcellularLocation>
        <location evidence="1">Membrane</location>
        <topology evidence="1">Multi-pass membrane protein</topology>
    </subcellularLocation>
</comment>
<proteinExistence type="predicted"/>
<dbReference type="SUPFAM" id="SSF103473">
    <property type="entry name" value="MFS general substrate transporter"/>
    <property type="match status" value="1"/>
</dbReference>
<feature type="domain" description="Major facilitator superfamily (MFS) profile" evidence="7">
    <location>
        <begin position="2"/>
        <end position="405"/>
    </location>
</feature>
<dbReference type="InterPro" id="IPR011701">
    <property type="entry name" value="MFS"/>
</dbReference>
<evidence type="ECO:0000256" key="4">
    <source>
        <dbReference type="ARBA" id="ARBA00022989"/>
    </source>
</evidence>
<feature type="transmembrane region" description="Helical" evidence="6">
    <location>
        <begin position="309"/>
        <end position="330"/>
    </location>
</feature>
<evidence type="ECO:0000256" key="3">
    <source>
        <dbReference type="ARBA" id="ARBA00022692"/>
    </source>
</evidence>
<keyword evidence="5 6" id="KW-0472">Membrane</keyword>
<gene>
    <name evidence="8" type="ORF">P0Y50_07795</name>
</gene>
<feature type="transmembrane region" description="Helical" evidence="6">
    <location>
        <begin position="250"/>
        <end position="270"/>
    </location>
</feature>
<feature type="transmembrane region" description="Helical" evidence="6">
    <location>
        <begin position="94"/>
        <end position="115"/>
    </location>
</feature>
<dbReference type="Gene3D" id="1.20.1250.20">
    <property type="entry name" value="MFS general substrate transporter like domains"/>
    <property type="match status" value="1"/>
</dbReference>
<feature type="transmembrane region" description="Helical" evidence="6">
    <location>
        <begin position="158"/>
        <end position="177"/>
    </location>
</feature>
<feature type="transmembrane region" description="Helical" evidence="6">
    <location>
        <begin position="342"/>
        <end position="366"/>
    </location>
</feature>
<name>A0AAJ6BL25_9CAUL</name>
<dbReference type="GO" id="GO:0016020">
    <property type="term" value="C:membrane"/>
    <property type="evidence" value="ECO:0007669"/>
    <property type="project" value="UniProtKB-SubCell"/>
</dbReference>
<protein>
    <submittedName>
        <fullName evidence="8">MFS transporter</fullName>
    </submittedName>
</protein>
<dbReference type="PANTHER" id="PTHR23505">
    <property type="entry name" value="SPINSTER"/>
    <property type="match status" value="1"/>
</dbReference>